<evidence type="ECO:0008006" key="3">
    <source>
        <dbReference type="Google" id="ProtNLM"/>
    </source>
</evidence>
<keyword evidence="2" id="KW-1185">Reference proteome</keyword>
<protein>
    <recommendedName>
        <fullName evidence="3">Asp23/Gls24 family envelope stress response protein</fullName>
    </recommendedName>
</protein>
<reference evidence="2" key="1">
    <citation type="journal article" date="2019" name="Int. J. Syst. Evol. Microbiol.">
        <title>The Global Catalogue of Microorganisms (GCM) 10K type strain sequencing project: providing services to taxonomists for standard genome sequencing and annotation.</title>
        <authorList>
            <consortium name="The Broad Institute Genomics Platform"/>
            <consortium name="The Broad Institute Genome Sequencing Center for Infectious Disease"/>
            <person name="Wu L."/>
            <person name="Ma J."/>
        </authorList>
    </citation>
    <scope>NUCLEOTIDE SEQUENCE [LARGE SCALE GENOMIC DNA]</scope>
    <source>
        <strain evidence="2">CGMCC 4.7319</strain>
    </source>
</reference>
<dbReference type="Proteomes" id="UP000597656">
    <property type="component" value="Unassembled WGS sequence"/>
</dbReference>
<comment type="caution">
    <text evidence="1">The sequence shown here is derived from an EMBL/GenBank/DDBJ whole genome shotgun (WGS) entry which is preliminary data.</text>
</comment>
<dbReference type="EMBL" id="BMNC01000015">
    <property type="protein sequence ID" value="GGN19828.1"/>
    <property type="molecule type" value="Genomic_DNA"/>
</dbReference>
<gene>
    <name evidence="1" type="ORF">GCM10011609_71100</name>
</gene>
<accession>A0ABQ2IM66</accession>
<evidence type="ECO:0000313" key="1">
    <source>
        <dbReference type="EMBL" id="GGN19828.1"/>
    </source>
</evidence>
<dbReference type="RefSeq" id="WP_189159259.1">
    <property type="nucleotide sequence ID" value="NZ_BMNC01000015.1"/>
</dbReference>
<name>A0ABQ2IM66_9PSEU</name>
<organism evidence="1 2">
    <name type="scientific">Lentzea pudingi</name>
    <dbReference type="NCBI Taxonomy" id="1789439"/>
    <lineage>
        <taxon>Bacteria</taxon>
        <taxon>Bacillati</taxon>
        <taxon>Actinomycetota</taxon>
        <taxon>Actinomycetes</taxon>
        <taxon>Pseudonocardiales</taxon>
        <taxon>Pseudonocardiaceae</taxon>
        <taxon>Lentzea</taxon>
    </lineage>
</organism>
<evidence type="ECO:0000313" key="2">
    <source>
        <dbReference type="Proteomes" id="UP000597656"/>
    </source>
</evidence>
<proteinExistence type="predicted"/>
<sequence>MAVTSESDYVLPCGRDVEEVWEAIDLSDEHTRSCPHCAAVRESLLVLREATKEMAREEVEPPSDLVSRVMSAVRADVRRSDVVPLPGDGLARVSTRAVAAVLRYAADGVDGVRARGCRVVEAPESTVPDPVIEVELSIVITAGRVTHLAYDEVRRRVLAAASARIGVRLARLDLVVSDVLEG</sequence>